<feature type="transmembrane region" description="Helical" evidence="8">
    <location>
        <begin position="21"/>
        <end position="48"/>
    </location>
</feature>
<feature type="transmembrane region" description="Helical" evidence="8">
    <location>
        <begin position="211"/>
        <end position="230"/>
    </location>
</feature>
<dbReference type="GO" id="GO:1903785">
    <property type="term" value="P:L-valine transmembrane transport"/>
    <property type="evidence" value="ECO:0007669"/>
    <property type="project" value="TreeGrafter"/>
</dbReference>
<dbReference type="Pfam" id="PF03591">
    <property type="entry name" value="AzlC"/>
    <property type="match status" value="1"/>
</dbReference>
<keyword evidence="7 8" id="KW-0472">Membrane</keyword>
<evidence type="ECO:0000256" key="8">
    <source>
        <dbReference type="SAM" id="Phobius"/>
    </source>
</evidence>
<comment type="similarity">
    <text evidence="2">Belongs to the AzlC family.</text>
</comment>
<reference evidence="9 10" key="1">
    <citation type="submission" date="2018-11" db="EMBL/GenBank/DDBJ databases">
        <title>Sequencing the genomes of 1000 actinobacteria strains.</title>
        <authorList>
            <person name="Klenk H.-P."/>
        </authorList>
    </citation>
    <scope>NUCLEOTIDE SEQUENCE [LARGE SCALE GENOMIC DNA]</scope>
    <source>
        <strain evidence="9 10">DSM 10546</strain>
    </source>
</reference>
<evidence type="ECO:0000256" key="4">
    <source>
        <dbReference type="ARBA" id="ARBA00022475"/>
    </source>
</evidence>
<comment type="subcellular location">
    <subcellularLocation>
        <location evidence="1">Cell membrane</location>
        <topology evidence="1">Multi-pass membrane protein</topology>
    </subcellularLocation>
</comment>
<gene>
    <name evidence="9" type="ORF">EDD41_0747</name>
</gene>
<evidence type="ECO:0000256" key="3">
    <source>
        <dbReference type="ARBA" id="ARBA00022448"/>
    </source>
</evidence>
<name>A0A3N1ZS80_9ACTN</name>
<keyword evidence="4" id="KW-1003">Cell membrane</keyword>
<sequence length="248" mass="26432">MPQTPLPSEVSTGLRDSIPIAVGYFATSLAFGVYCAHAGIEALGAAVISMTNLSSSGQFVGVTLWTDHAGLLEVGVAIFLINLRYLLMSISLGQRLDTSVTWWQRMLIAAGITDEIYALAIRRPRVTVTSYLSMMVLPILGWTSGAVVGVLLGSILPPLLNAAFGVVLYAMFVSIVVPVAKSSRPVLWTVLAAAGLSCLMHWLPVVRHIPTGWQIIIVTLIASAWAATMWPRPEARIGPPAPESGVEA</sequence>
<proteinExistence type="inferred from homology"/>
<dbReference type="Proteomes" id="UP000275749">
    <property type="component" value="Unassembled WGS sequence"/>
</dbReference>
<dbReference type="AlphaFoldDB" id="A0A3N1ZS80"/>
<accession>A0A3N1ZS80</accession>
<evidence type="ECO:0000256" key="2">
    <source>
        <dbReference type="ARBA" id="ARBA00010735"/>
    </source>
</evidence>
<dbReference type="PANTHER" id="PTHR34979:SF1">
    <property type="entry name" value="INNER MEMBRANE PROTEIN YGAZ"/>
    <property type="match status" value="1"/>
</dbReference>
<dbReference type="EMBL" id="RKHG01000001">
    <property type="protein sequence ID" value="ROR53588.1"/>
    <property type="molecule type" value="Genomic_DNA"/>
</dbReference>
<protein>
    <submittedName>
        <fullName evidence="9">Putative branched-subunit amino acid permease</fullName>
    </submittedName>
</protein>
<evidence type="ECO:0000256" key="1">
    <source>
        <dbReference type="ARBA" id="ARBA00004651"/>
    </source>
</evidence>
<feature type="transmembrane region" description="Helical" evidence="8">
    <location>
        <begin position="68"/>
        <end position="87"/>
    </location>
</feature>
<keyword evidence="6 8" id="KW-1133">Transmembrane helix</keyword>
<organism evidence="9 10">
    <name type="scientific">Luteococcus japonicus</name>
    <dbReference type="NCBI Taxonomy" id="33984"/>
    <lineage>
        <taxon>Bacteria</taxon>
        <taxon>Bacillati</taxon>
        <taxon>Actinomycetota</taxon>
        <taxon>Actinomycetes</taxon>
        <taxon>Propionibacteriales</taxon>
        <taxon>Propionibacteriaceae</taxon>
        <taxon>Luteococcus</taxon>
    </lineage>
</organism>
<evidence type="ECO:0000256" key="5">
    <source>
        <dbReference type="ARBA" id="ARBA00022692"/>
    </source>
</evidence>
<dbReference type="InterPro" id="IPR011606">
    <property type="entry name" value="Brnchd-chn_aa_trnsp_permease"/>
</dbReference>
<feature type="transmembrane region" description="Helical" evidence="8">
    <location>
        <begin position="159"/>
        <end position="179"/>
    </location>
</feature>
<dbReference type="RefSeq" id="WP_170165231.1">
    <property type="nucleotide sequence ID" value="NZ_RKHG01000001.1"/>
</dbReference>
<evidence type="ECO:0000313" key="9">
    <source>
        <dbReference type="EMBL" id="ROR53588.1"/>
    </source>
</evidence>
<feature type="transmembrane region" description="Helical" evidence="8">
    <location>
        <begin position="131"/>
        <end position="153"/>
    </location>
</feature>
<keyword evidence="3" id="KW-0813">Transport</keyword>
<feature type="transmembrane region" description="Helical" evidence="8">
    <location>
        <begin position="186"/>
        <end position="205"/>
    </location>
</feature>
<evidence type="ECO:0000256" key="7">
    <source>
        <dbReference type="ARBA" id="ARBA00023136"/>
    </source>
</evidence>
<evidence type="ECO:0000313" key="10">
    <source>
        <dbReference type="Proteomes" id="UP000275749"/>
    </source>
</evidence>
<evidence type="ECO:0000256" key="6">
    <source>
        <dbReference type="ARBA" id="ARBA00022989"/>
    </source>
</evidence>
<keyword evidence="5 8" id="KW-0812">Transmembrane</keyword>
<comment type="caution">
    <text evidence="9">The sequence shown here is derived from an EMBL/GenBank/DDBJ whole genome shotgun (WGS) entry which is preliminary data.</text>
</comment>
<dbReference type="GO" id="GO:0005886">
    <property type="term" value="C:plasma membrane"/>
    <property type="evidence" value="ECO:0007669"/>
    <property type="project" value="UniProtKB-SubCell"/>
</dbReference>
<dbReference type="PANTHER" id="PTHR34979">
    <property type="entry name" value="INNER MEMBRANE PROTEIN YGAZ"/>
    <property type="match status" value="1"/>
</dbReference>